<dbReference type="Gene3D" id="3.90.650.10">
    <property type="entry name" value="PurM-like C-terminal domain"/>
    <property type="match status" value="1"/>
</dbReference>
<gene>
    <name evidence="2" type="ORF">ENF72_04830</name>
</gene>
<feature type="domain" description="PurM-like C-terminal" evidence="1">
    <location>
        <begin position="7"/>
        <end position="129"/>
    </location>
</feature>
<dbReference type="AlphaFoldDB" id="A0A7C0TZR9"/>
<name>A0A7C0TZR9_THELI</name>
<dbReference type="InterPro" id="IPR010918">
    <property type="entry name" value="PurM-like_C_dom"/>
</dbReference>
<dbReference type="Pfam" id="PF02769">
    <property type="entry name" value="AIRS_C"/>
    <property type="match status" value="1"/>
</dbReference>
<dbReference type="GO" id="GO:0004642">
    <property type="term" value="F:phosphoribosylformylglycinamidine synthase activity"/>
    <property type="evidence" value="ECO:0007669"/>
    <property type="project" value="InterPro"/>
</dbReference>
<accession>A0A7C0TZR9</accession>
<evidence type="ECO:0000313" key="2">
    <source>
        <dbReference type="EMBL" id="HDD31916.1"/>
    </source>
</evidence>
<reference evidence="2" key="1">
    <citation type="journal article" date="2020" name="mSystems">
        <title>Genome- and Community-Level Interaction Insights into Carbon Utilization and Element Cycling Functions of Hydrothermarchaeota in Hydrothermal Sediment.</title>
        <authorList>
            <person name="Zhou Z."/>
            <person name="Liu Y."/>
            <person name="Xu W."/>
            <person name="Pan J."/>
            <person name="Luo Z.H."/>
            <person name="Li M."/>
        </authorList>
    </citation>
    <scope>NUCLEOTIDE SEQUENCE [LARGE SCALE GENOMIC DNA]</scope>
    <source>
        <strain evidence="2">HyVt-151</strain>
    </source>
</reference>
<dbReference type="EMBL" id="DQYG01000205">
    <property type="protein sequence ID" value="HDD31916.1"/>
    <property type="molecule type" value="Genomic_DNA"/>
</dbReference>
<dbReference type="InterPro" id="IPR010074">
    <property type="entry name" value="PRibForGlyAmidine_synth_PurL"/>
</dbReference>
<dbReference type="Proteomes" id="UP000886210">
    <property type="component" value="Unassembled WGS sequence"/>
</dbReference>
<feature type="non-terminal residue" evidence="2">
    <location>
        <position position="1"/>
    </location>
</feature>
<dbReference type="GO" id="GO:0006189">
    <property type="term" value="P:'de novo' IMP biosynthetic process"/>
    <property type="evidence" value="ECO:0007669"/>
    <property type="project" value="InterPro"/>
</dbReference>
<dbReference type="InterPro" id="IPR036676">
    <property type="entry name" value="PurM-like_C_sf"/>
</dbReference>
<proteinExistence type="predicted"/>
<sequence length="161" mass="17475">VGVTKKELGGSELYRVLNINGGIAPRVDLEREKRNVKGILKAIDLGVVKAVHDVSKGGIAVALAEMALSGNIGFEVDIGKVPMKGKLKPLETLFSESHGRFVISFEEEKLEKIAELFEEFRVIGRVGGNELVFKSGDEELASINLEKAKELYNSLPALLGE</sequence>
<comment type="caution">
    <text evidence="2">The sequence shown here is derived from an EMBL/GenBank/DDBJ whole genome shotgun (WGS) entry which is preliminary data.</text>
</comment>
<dbReference type="PANTHER" id="PTHR43555">
    <property type="entry name" value="PHOSPHORIBOSYLFORMYLGLYCINAMIDINE SYNTHASE SUBUNIT PURL"/>
    <property type="match status" value="1"/>
</dbReference>
<evidence type="ECO:0000259" key="1">
    <source>
        <dbReference type="Pfam" id="PF02769"/>
    </source>
</evidence>
<dbReference type="PANTHER" id="PTHR43555:SF1">
    <property type="entry name" value="PHOSPHORIBOSYLFORMYLGLYCINAMIDINE SYNTHASE SUBUNIT PURL"/>
    <property type="match status" value="1"/>
</dbReference>
<protein>
    <submittedName>
        <fullName evidence="2">Phosphoribosylformylglycinamidine synthase</fullName>
    </submittedName>
</protein>
<dbReference type="SUPFAM" id="SSF56042">
    <property type="entry name" value="PurM C-terminal domain-like"/>
    <property type="match status" value="1"/>
</dbReference>
<organism evidence="2">
    <name type="scientific">Thermococcus litoralis</name>
    <dbReference type="NCBI Taxonomy" id="2265"/>
    <lineage>
        <taxon>Archaea</taxon>
        <taxon>Methanobacteriati</taxon>
        <taxon>Methanobacteriota</taxon>
        <taxon>Thermococci</taxon>
        <taxon>Thermococcales</taxon>
        <taxon>Thermococcaceae</taxon>
        <taxon>Thermococcus</taxon>
    </lineage>
</organism>